<protein>
    <submittedName>
        <fullName evidence="1">Porin family protein</fullName>
    </submittedName>
</protein>
<gene>
    <name evidence="1" type="ORF">JHL16_33855</name>
</gene>
<reference evidence="1" key="1">
    <citation type="submission" date="2021-01" db="EMBL/GenBank/DDBJ databases">
        <authorList>
            <person name="Sun Q."/>
        </authorList>
    </citation>
    <scope>NUCLEOTIDE SEQUENCE</scope>
    <source>
        <strain evidence="1">YIM B02566</strain>
    </source>
</reference>
<comment type="caution">
    <text evidence="1">The sequence shown here is derived from an EMBL/GenBank/DDBJ whole genome shotgun (WGS) entry which is preliminary data.</text>
</comment>
<evidence type="ECO:0000313" key="1">
    <source>
        <dbReference type="EMBL" id="MBK1871402.1"/>
    </source>
</evidence>
<dbReference type="Proteomes" id="UP000616151">
    <property type="component" value="Unassembled WGS sequence"/>
</dbReference>
<dbReference type="EMBL" id="JAENHL010000008">
    <property type="protein sequence ID" value="MBK1871402.1"/>
    <property type="molecule type" value="Genomic_DNA"/>
</dbReference>
<proteinExistence type="predicted"/>
<organism evidence="1 2">
    <name type="scientific">Taklimakanibacter albus</name>
    <dbReference type="NCBI Taxonomy" id="2800327"/>
    <lineage>
        <taxon>Bacteria</taxon>
        <taxon>Pseudomonadati</taxon>
        <taxon>Pseudomonadota</taxon>
        <taxon>Alphaproteobacteria</taxon>
        <taxon>Hyphomicrobiales</taxon>
        <taxon>Aestuariivirgaceae</taxon>
        <taxon>Taklimakanibacter</taxon>
    </lineage>
</organism>
<sequence length="240" mass="26165">MKSFYLACAGALLLGSSLTAPAAAADLTDDYAFAWDGIYAGVHGGYLWGDADAEHDTLSADFGKNYDPAGGFLGAHAGYLHQFDSNLVLGLEADFDKVWADGGLDQTDTPEFNPFPDADGEAKLKWQSSLRARFGYAFDRTMPYVTGGISFARLHYSEEILPETPMFDQDDKRTMFGWTVGGGIAHAFSDNWIGHVEYRYTDYGSEKFLPTPVANQPGDSSKIDLETHAVRVGISYLLGN</sequence>
<accession>A0ACC5RFI6</accession>
<evidence type="ECO:0000313" key="2">
    <source>
        <dbReference type="Proteomes" id="UP000616151"/>
    </source>
</evidence>
<name>A0ACC5RFI6_9HYPH</name>
<keyword evidence="2" id="KW-1185">Reference proteome</keyword>